<evidence type="ECO:0000259" key="4">
    <source>
        <dbReference type="PROSITE" id="PS50901"/>
    </source>
</evidence>
<protein>
    <submittedName>
        <fullName evidence="5">FtsK/SpoIIIE domain-containing protein</fullName>
    </submittedName>
</protein>
<dbReference type="Pfam" id="PF01580">
    <property type="entry name" value="FtsK_SpoIIIE"/>
    <property type="match status" value="1"/>
</dbReference>
<keyword evidence="6" id="KW-1185">Reference proteome</keyword>
<feature type="binding site" evidence="3">
    <location>
        <begin position="153"/>
        <end position="160"/>
    </location>
    <ligand>
        <name>ATP</name>
        <dbReference type="ChEBI" id="CHEBI:30616"/>
    </ligand>
</feature>
<evidence type="ECO:0000313" key="6">
    <source>
        <dbReference type="Proteomes" id="UP001156102"/>
    </source>
</evidence>
<dbReference type="Proteomes" id="UP001156102">
    <property type="component" value="Unassembled WGS sequence"/>
</dbReference>
<reference evidence="5" key="1">
    <citation type="submission" date="2022-07" db="EMBL/GenBank/DDBJ databases">
        <authorList>
            <person name="Li W.-J."/>
            <person name="Deng Q.-Q."/>
        </authorList>
    </citation>
    <scope>NUCLEOTIDE SEQUENCE</scope>
    <source>
        <strain evidence="5">SYSU M60031</strain>
    </source>
</reference>
<dbReference type="SUPFAM" id="SSF52540">
    <property type="entry name" value="P-loop containing nucleoside triphosphate hydrolases"/>
    <property type="match status" value="1"/>
</dbReference>
<dbReference type="PANTHER" id="PTHR22683:SF1">
    <property type="entry name" value="TYPE VII SECRETION SYSTEM PROTEIN ESSC"/>
    <property type="match status" value="1"/>
</dbReference>
<keyword evidence="2 3" id="KW-0067">ATP-binding</keyword>
<sequence>MFELLLVPAAALVLAMHGDKLKKKQDDKEKIKVFFEVAGIAIKRDDKLQYPTWEETKRDDRSTTYVYKLPLGMPSKVIQKVEEIVGEGLGKPVKITYDNYLLRIRVFSRHIPERWNWTPELVEPGKWRVPMGQGLDQLYWHDFDKIPHLTAGGLTRMGKTVFLKVLTTTIIESQPEHAHFFVIDLKGGLEFGRYRHLKQVKGIAETPEEAFLTLQYIVGLMIEKMELMKAQHLSNVVESNMPGRIFVIVDEGAELCPGKGMPAKKKKMLEGCQEMLSHIARIGGALGVRLVFCTQYPTGDTLPRQVKQNADAKLGFRLPTQVASQVVLDEPGLEQLPTLPGRALFKTDHIVELQVPYISDQQMWDILKKHEVKPSEPVKAAENRTADEDFDLD</sequence>
<dbReference type="PANTHER" id="PTHR22683">
    <property type="entry name" value="SPORULATION PROTEIN RELATED"/>
    <property type="match status" value="1"/>
</dbReference>
<dbReference type="InterPro" id="IPR027417">
    <property type="entry name" value="P-loop_NTPase"/>
</dbReference>
<dbReference type="EMBL" id="JANCLT010000012">
    <property type="protein sequence ID" value="MCP8970587.1"/>
    <property type="molecule type" value="Genomic_DNA"/>
</dbReference>
<dbReference type="GO" id="GO:0003677">
    <property type="term" value="F:DNA binding"/>
    <property type="evidence" value="ECO:0007669"/>
    <property type="project" value="InterPro"/>
</dbReference>
<gene>
    <name evidence="5" type="ORF">NK662_18880</name>
</gene>
<evidence type="ECO:0000256" key="3">
    <source>
        <dbReference type="PROSITE-ProRule" id="PRU00289"/>
    </source>
</evidence>
<evidence type="ECO:0000313" key="5">
    <source>
        <dbReference type="EMBL" id="MCP8970587.1"/>
    </source>
</evidence>
<dbReference type="InterPro" id="IPR050206">
    <property type="entry name" value="FtsK/SpoIIIE/SftA"/>
</dbReference>
<comment type="caution">
    <text evidence="5">The sequence shown here is derived from an EMBL/GenBank/DDBJ whole genome shotgun (WGS) entry which is preliminary data.</text>
</comment>
<dbReference type="AlphaFoldDB" id="A0AA42BR51"/>
<dbReference type="RefSeq" id="WP_254760502.1">
    <property type="nucleotide sequence ID" value="NZ_JANCLT010000012.1"/>
</dbReference>
<accession>A0AA42BR51</accession>
<proteinExistence type="predicted"/>
<organism evidence="5 6">
    <name type="scientific">Ectobacillus ponti</name>
    <dbReference type="NCBI Taxonomy" id="2961894"/>
    <lineage>
        <taxon>Bacteria</taxon>
        <taxon>Bacillati</taxon>
        <taxon>Bacillota</taxon>
        <taxon>Bacilli</taxon>
        <taxon>Bacillales</taxon>
        <taxon>Bacillaceae</taxon>
        <taxon>Ectobacillus</taxon>
    </lineage>
</organism>
<evidence type="ECO:0000256" key="1">
    <source>
        <dbReference type="ARBA" id="ARBA00022741"/>
    </source>
</evidence>
<evidence type="ECO:0000256" key="2">
    <source>
        <dbReference type="ARBA" id="ARBA00022840"/>
    </source>
</evidence>
<dbReference type="InterPro" id="IPR002543">
    <property type="entry name" value="FtsK_dom"/>
</dbReference>
<keyword evidence="1 3" id="KW-0547">Nucleotide-binding</keyword>
<dbReference type="GO" id="GO:0005524">
    <property type="term" value="F:ATP binding"/>
    <property type="evidence" value="ECO:0007669"/>
    <property type="project" value="UniProtKB-UniRule"/>
</dbReference>
<feature type="domain" description="FtsK" evidence="4">
    <location>
        <begin position="135"/>
        <end position="325"/>
    </location>
</feature>
<dbReference type="Gene3D" id="3.40.50.300">
    <property type="entry name" value="P-loop containing nucleotide triphosphate hydrolases"/>
    <property type="match status" value="1"/>
</dbReference>
<dbReference type="PROSITE" id="PS50901">
    <property type="entry name" value="FTSK"/>
    <property type="match status" value="1"/>
</dbReference>
<name>A0AA42BR51_9BACI</name>